<feature type="domain" description="C2H2-type" evidence="3">
    <location>
        <begin position="1505"/>
        <end position="1532"/>
    </location>
</feature>
<dbReference type="InterPro" id="IPR013087">
    <property type="entry name" value="Znf_C2H2_type"/>
</dbReference>
<feature type="region of interest" description="Disordered" evidence="2">
    <location>
        <begin position="1048"/>
        <end position="1081"/>
    </location>
</feature>
<feature type="region of interest" description="Disordered" evidence="2">
    <location>
        <begin position="924"/>
        <end position="1019"/>
    </location>
</feature>
<gene>
    <name evidence="4" type="ORF">OFUS_LOCUS6169</name>
</gene>
<comment type="caution">
    <text evidence="4">The sequence shown here is derived from an EMBL/GenBank/DDBJ whole genome shotgun (WGS) entry which is preliminary data.</text>
</comment>
<feature type="compositionally biased region" description="Basic and acidic residues" evidence="2">
    <location>
        <begin position="1069"/>
        <end position="1081"/>
    </location>
</feature>
<dbReference type="Gene3D" id="3.30.160.60">
    <property type="entry name" value="Classic Zinc Finger"/>
    <property type="match status" value="1"/>
</dbReference>
<evidence type="ECO:0000313" key="4">
    <source>
        <dbReference type="EMBL" id="CAH1779353.1"/>
    </source>
</evidence>
<name>A0A8S4NED5_OWEFU</name>
<proteinExistence type="predicted"/>
<evidence type="ECO:0000256" key="2">
    <source>
        <dbReference type="SAM" id="MobiDB-lite"/>
    </source>
</evidence>
<dbReference type="PROSITE" id="PS50157">
    <property type="entry name" value="ZINC_FINGER_C2H2_2"/>
    <property type="match status" value="1"/>
</dbReference>
<sequence>MNPITMAHRNRDQFRNGAFLQPDYNCFNDINDNFQNQLSQPQPSIFGAHDNFQYQPCQPQPGIFGVNNNFQNQPCQPQPGIFANNNFQNQPCHPQPGIFANNNTQNQPCHPQSGIFANNNTQNQPCHPQPGIFANNNTQNQPCHPQPGIFANNNTQNQPCHPQPGIFANNNTQNPPCHLQPGIFANNNTQNQPCQPQPGMFGANNSFQNEPCQPQPGIFGANNSFQNEPCQPQPGIFGANNSFQNEPCQPQPGIFRANNNFQNQQCQPHPGIFGANNSYQNQACEPQSAYFEANNNLHDQPRQYGTDISSQQRQCQPYCGTSWSSKCIPNEHRQQNKCSSQLDHMRNNRNINGSFAHRNNSAHKVLGSDSAHFKYSSSNMKHEANSRQELHSSSLVEHRNVRKLELYQGSGEVNNKHNVKVVNKLQKLENSGIVEQKKVKKLELCQGSGEVNNKHHVKFVNNLQKQENSGIVERKKVKELELCQGSGEVNNKYHSKVVNKLQKEENSGLVEHKNVRKQELCQGSGDVNNKHHVKVVKKLKKQENSGIVEHKKVRKLELCQGSGEVNNKHHVKVVNKLKKQENSGIVEHSNVRKLELCQGSCEVNIKHHAKVVNKPKKPENSGLVEHKKVRKLELCQGSDEVDRKHHDAYETSLTVFYKKQRQELSNAKEKTVTVAQQKKSKNKHKVQNTDNLVKHEKEKSTNKDAKKAENINPKQQIYHAKKEETLISKEESLISKQEHHAYRIETVNELNEKGCTKTRIPKIKMLQVSHLRKKNRIPFSCKPNNGNPLSSPKKVFSFAISQEKGSNTRHNIQENNSSIRNTEISSLQLSNTGTKNNVGSNDPDNSKISKIVKSFEKPPSAFDDSWKIPRTKTAQRLLQLRQNLPDSEKIRLKYVGRNICRFLRIKKRNNRILIKRNAQSLQTDPECVKTRERRSSKEKHPKAFTGLKSLPKGGRSKNVKKSMMSSKKFTIDMHSKRKQRVNTQEKGRHRTRLYEEDSPNIRKQVKQTRLKGKKSNQTKSKYAKCTSNISNTQSTCVKQITTSSINLTQSPVREREPLSEPIKNSNQLEKTKSVTKDEEMDDPIPKLKESLSHQEDRTKLKNEAHCLKEIPSPIENVKNIDIHEETEILGKVAVALKNCFDDNELTYQSLDVPPSGDRSNMTSGDLTSLIRTYDISDSELISRPDHENALLEKDFETLLDVNSNTLGISMKETSTDSNYSDAKLSGVTLFEELEENTDQLKFDIEHCIDLLDKQDIMSPSDSDNTFQVKIPPESEPVKSDEPPLLENEMNLESSNLMYNSRPPTLDKQVTRTDDSQKISDFVEVAKTKEMTGVNKSGAGDNNQSVEVDENNNMADPITTVLKKKEKKRVVGGTKRKSNKQKGSPKRKRKRQCSSEEHQSDERNKQIIDVTKDHSMPSNVNICTFGSTTLVLMKNEVHLEDSCITQNNLTIKNDSTMQDLPEDYESSGDSSLCEFKDFKCPNCAYSTSYVRFFKRHIAHHKNVHLLKCDLCSYSTNKSVSLKRHSRWHKHVKGQNVLKFTPQNTIKDKYSSTDETKLTPRDTMEIKKSTLDQGNYDTSDILEIKKCTIDGAKFPQRDSIGIKKTKDEEKVNPHHSSETKKPTIEEVIILEPDDLPDDINVSDISTDSSLPDLSSVIHSKPIEKSIKNEAKVTSHDTIEIKKSTKDEVELTPHETMDIKKCTKNEAKVTSHDTIEIRKSTKDEVELTPHDTMDIKKCTKDEAKLTTHDTIEIKKSTKDEVALTPHDTMEIKKSIKNEAKLTSHGTKEIKKYTKDEVKLTPHDTMEIKKSTKNEAKFTACDSLEIKKCTIDEAKLTPYDTLKTKKSIMDEVKLTTYDTIETKKPTIYEEITLETDVLLDDINVSDTSTDSSLPDLSSIIHSKPIEKDSDANERVERKLRSKTQKLHVSRAYERKRCRTHFSSEASDELPNIIVKRRATRVPRGLLNMLDNN</sequence>
<dbReference type="GO" id="GO:0008270">
    <property type="term" value="F:zinc ion binding"/>
    <property type="evidence" value="ECO:0007669"/>
    <property type="project" value="UniProtKB-KW"/>
</dbReference>
<keyword evidence="1" id="KW-0862">Zinc</keyword>
<feature type="compositionally biased region" description="Basic residues" evidence="2">
    <location>
        <begin position="1361"/>
        <end position="1391"/>
    </location>
</feature>
<feature type="compositionally biased region" description="Polar residues" evidence="2">
    <location>
        <begin position="1257"/>
        <end position="1267"/>
    </location>
</feature>
<feature type="region of interest" description="Disordered" evidence="2">
    <location>
        <begin position="676"/>
        <end position="705"/>
    </location>
</feature>
<dbReference type="OrthoDB" id="2538017at2759"/>
<feature type="compositionally biased region" description="Basic and acidic residues" evidence="2">
    <location>
        <begin position="692"/>
        <end position="705"/>
    </location>
</feature>
<feature type="region of interest" description="Disordered" evidence="2">
    <location>
        <begin position="1332"/>
        <end position="1410"/>
    </location>
</feature>
<accession>A0A8S4NED5</accession>
<dbReference type="Proteomes" id="UP000749559">
    <property type="component" value="Unassembled WGS sequence"/>
</dbReference>
<evidence type="ECO:0000259" key="3">
    <source>
        <dbReference type="PROSITE" id="PS50157"/>
    </source>
</evidence>
<evidence type="ECO:0000313" key="5">
    <source>
        <dbReference type="Proteomes" id="UP000749559"/>
    </source>
</evidence>
<feature type="compositionally biased region" description="Basic and acidic residues" evidence="2">
    <location>
        <begin position="926"/>
        <end position="935"/>
    </location>
</feature>
<reference evidence="4" key="1">
    <citation type="submission" date="2022-03" db="EMBL/GenBank/DDBJ databases">
        <authorList>
            <person name="Martin C."/>
        </authorList>
    </citation>
    <scope>NUCLEOTIDE SEQUENCE</scope>
</reference>
<dbReference type="SMART" id="SM00355">
    <property type="entry name" value="ZnF_C2H2"/>
    <property type="match status" value="2"/>
</dbReference>
<evidence type="ECO:0000256" key="1">
    <source>
        <dbReference type="PROSITE-ProRule" id="PRU00042"/>
    </source>
</evidence>
<keyword evidence="1" id="KW-0479">Metal-binding</keyword>
<keyword evidence="1" id="KW-0863">Zinc-finger</keyword>
<feature type="region of interest" description="Disordered" evidence="2">
    <location>
        <begin position="1255"/>
        <end position="1283"/>
    </location>
</feature>
<feature type="compositionally biased region" description="Polar residues" evidence="2">
    <location>
        <begin position="1339"/>
        <end position="1353"/>
    </location>
</feature>
<feature type="compositionally biased region" description="Basic and acidic residues" evidence="2">
    <location>
        <begin position="1392"/>
        <end position="1410"/>
    </location>
</feature>
<feature type="compositionally biased region" description="Basic residues" evidence="2">
    <location>
        <begin position="1003"/>
        <end position="1016"/>
    </location>
</feature>
<dbReference type="EMBL" id="CAIIXF020000003">
    <property type="protein sequence ID" value="CAH1779353.1"/>
    <property type="molecule type" value="Genomic_DNA"/>
</dbReference>
<keyword evidence="5" id="KW-1185">Reference proteome</keyword>
<protein>
    <recommendedName>
        <fullName evidence="3">C2H2-type domain-containing protein</fullName>
    </recommendedName>
</protein>
<organism evidence="4 5">
    <name type="scientific">Owenia fusiformis</name>
    <name type="common">Polychaete worm</name>
    <dbReference type="NCBI Taxonomy" id="6347"/>
    <lineage>
        <taxon>Eukaryota</taxon>
        <taxon>Metazoa</taxon>
        <taxon>Spiralia</taxon>
        <taxon>Lophotrochozoa</taxon>
        <taxon>Annelida</taxon>
        <taxon>Polychaeta</taxon>
        <taxon>Sedentaria</taxon>
        <taxon>Canalipalpata</taxon>
        <taxon>Sabellida</taxon>
        <taxon>Oweniida</taxon>
        <taxon>Oweniidae</taxon>
        <taxon>Owenia</taxon>
    </lineage>
</organism>